<sequence>MSMATHNLGYAVVGPVPNVCSFDSDFSVFQNTTTWTDVPIDWPLNNMSPGTQNFVWSIQWGPHFSDTFEFNFWITNADFVYTVGQNVTFADFESTQFCHQPYNASDTTANPNVVPNTTNSTFTVTCNVPARSGHHIIKAEWGRTAPTLERFHCCVDGLFGGTGTVVTTAAVSSTTTTTTTSTTTTTTTKSTTVIATTTNTTTSTATTKSSTTTVQTTIATSTSTGTASKACSAKYGQCGGLNWTGATCCVSSSCSVTNPYYSQCL</sequence>
<feature type="domain" description="CBM1" evidence="2">
    <location>
        <begin position="230"/>
        <end position="265"/>
    </location>
</feature>
<dbReference type="GO" id="GO:0030248">
    <property type="term" value="F:cellulose binding"/>
    <property type="evidence" value="ECO:0007669"/>
    <property type="project" value="InterPro"/>
</dbReference>
<dbReference type="Pfam" id="PF00734">
    <property type="entry name" value="CBM_1"/>
    <property type="match status" value="1"/>
</dbReference>
<dbReference type="SMART" id="SM00236">
    <property type="entry name" value="fCBD"/>
    <property type="match status" value="1"/>
</dbReference>
<dbReference type="PROSITE" id="PS51164">
    <property type="entry name" value="CBM1_2"/>
    <property type="match status" value="1"/>
</dbReference>
<dbReference type="GO" id="GO:0005975">
    <property type="term" value="P:carbohydrate metabolic process"/>
    <property type="evidence" value="ECO:0007669"/>
    <property type="project" value="InterPro"/>
</dbReference>
<dbReference type="AlphaFoldDB" id="A0AAD5SYM1"/>
<gene>
    <name evidence="3" type="ORF">HK100_001581</name>
</gene>
<dbReference type="Proteomes" id="UP001211907">
    <property type="component" value="Unassembled WGS sequence"/>
</dbReference>
<evidence type="ECO:0000313" key="4">
    <source>
        <dbReference type="Proteomes" id="UP001211907"/>
    </source>
</evidence>
<dbReference type="PROSITE" id="PS00562">
    <property type="entry name" value="CBM1_1"/>
    <property type="match status" value="1"/>
</dbReference>
<comment type="caution">
    <text evidence="3">The sequence shown here is derived from an EMBL/GenBank/DDBJ whole genome shotgun (WGS) entry which is preliminary data.</text>
</comment>
<proteinExistence type="predicted"/>
<protein>
    <recommendedName>
        <fullName evidence="2">CBM1 domain-containing protein</fullName>
    </recommendedName>
</protein>
<keyword evidence="1" id="KW-0732">Signal</keyword>
<dbReference type="Gene3D" id="2.70.50.50">
    <property type="entry name" value="chitin-binding protein cbp21"/>
    <property type="match status" value="1"/>
</dbReference>
<dbReference type="GO" id="GO:0005576">
    <property type="term" value="C:extracellular region"/>
    <property type="evidence" value="ECO:0007669"/>
    <property type="project" value="InterPro"/>
</dbReference>
<organism evidence="3 4">
    <name type="scientific">Physocladia obscura</name>
    <dbReference type="NCBI Taxonomy" id="109957"/>
    <lineage>
        <taxon>Eukaryota</taxon>
        <taxon>Fungi</taxon>
        <taxon>Fungi incertae sedis</taxon>
        <taxon>Chytridiomycota</taxon>
        <taxon>Chytridiomycota incertae sedis</taxon>
        <taxon>Chytridiomycetes</taxon>
        <taxon>Chytridiales</taxon>
        <taxon>Chytriomycetaceae</taxon>
        <taxon>Physocladia</taxon>
    </lineage>
</organism>
<evidence type="ECO:0000256" key="1">
    <source>
        <dbReference type="ARBA" id="ARBA00022729"/>
    </source>
</evidence>
<reference evidence="3" key="1">
    <citation type="submission" date="2020-05" db="EMBL/GenBank/DDBJ databases">
        <title>Phylogenomic resolution of chytrid fungi.</title>
        <authorList>
            <person name="Stajich J.E."/>
            <person name="Amses K."/>
            <person name="Simmons R."/>
            <person name="Seto K."/>
            <person name="Myers J."/>
            <person name="Bonds A."/>
            <person name="Quandt C.A."/>
            <person name="Barry K."/>
            <person name="Liu P."/>
            <person name="Grigoriev I."/>
            <person name="Longcore J.E."/>
            <person name="James T.Y."/>
        </authorList>
    </citation>
    <scope>NUCLEOTIDE SEQUENCE</scope>
    <source>
        <strain evidence="3">JEL0513</strain>
    </source>
</reference>
<name>A0AAD5SYM1_9FUNG</name>
<accession>A0AAD5SYM1</accession>
<dbReference type="InterPro" id="IPR035971">
    <property type="entry name" value="CBD_sf"/>
</dbReference>
<evidence type="ECO:0000259" key="2">
    <source>
        <dbReference type="PROSITE" id="PS51164"/>
    </source>
</evidence>
<dbReference type="EMBL" id="JADGJH010001347">
    <property type="protein sequence ID" value="KAJ3114680.1"/>
    <property type="molecule type" value="Genomic_DNA"/>
</dbReference>
<dbReference type="InterPro" id="IPR000254">
    <property type="entry name" value="CBD"/>
</dbReference>
<keyword evidence="4" id="KW-1185">Reference proteome</keyword>
<dbReference type="SUPFAM" id="SSF81296">
    <property type="entry name" value="E set domains"/>
    <property type="match status" value="1"/>
</dbReference>
<dbReference type="InterPro" id="IPR014756">
    <property type="entry name" value="Ig_E-set"/>
</dbReference>
<evidence type="ECO:0000313" key="3">
    <source>
        <dbReference type="EMBL" id="KAJ3114680.1"/>
    </source>
</evidence>
<dbReference type="SUPFAM" id="SSF57180">
    <property type="entry name" value="Cellulose-binding domain"/>
    <property type="match status" value="1"/>
</dbReference>